<name>A0A1H7J7B0_HALLR</name>
<organism evidence="1 2">
    <name type="scientific">Haloferax larsenii</name>
    <dbReference type="NCBI Taxonomy" id="302484"/>
    <lineage>
        <taxon>Archaea</taxon>
        <taxon>Methanobacteriati</taxon>
        <taxon>Methanobacteriota</taxon>
        <taxon>Stenosarchaea group</taxon>
        <taxon>Halobacteria</taxon>
        <taxon>Halobacteriales</taxon>
        <taxon>Haloferacaceae</taxon>
        <taxon>Haloferax</taxon>
    </lineage>
</organism>
<dbReference type="Proteomes" id="UP000183894">
    <property type="component" value="Unassembled WGS sequence"/>
</dbReference>
<evidence type="ECO:0000313" key="1">
    <source>
        <dbReference type="EMBL" id="SEK70631.1"/>
    </source>
</evidence>
<dbReference type="AlphaFoldDB" id="A0A1H7J7B0"/>
<protein>
    <submittedName>
        <fullName evidence="1">Uncharacterized protein</fullName>
    </submittedName>
</protein>
<proteinExistence type="predicted"/>
<evidence type="ECO:0000313" key="2">
    <source>
        <dbReference type="Proteomes" id="UP000183894"/>
    </source>
</evidence>
<reference evidence="1 2" key="1">
    <citation type="submission" date="2016-10" db="EMBL/GenBank/DDBJ databases">
        <authorList>
            <person name="de Groot N.N."/>
        </authorList>
    </citation>
    <scope>NUCLEOTIDE SEQUENCE [LARGE SCALE GENOMIC DNA]</scope>
    <source>
        <strain evidence="1 2">CDM_5</strain>
    </source>
</reference>
<sequence>MDMDQIEGLGRLVALDRRKITVTASNSALISIPGAQETPITNDPNSDDGLTAAVSVHDTGEEIVVQARIRKPPDD</sequence>
<dbReference type="EMBL" id="FOAD01000001">
    <property type="protein sequence ID" value="SEK70631.1"/>
    <property type="molecule type" value="Genomic_DNA"/>
</dbReference>
<gene>
    <name evidence="1" type="ORF">SAMN04488691_1011124</name>
</gene>
<accession>A0A1H7J7B0</accession>